<reference evidence="1 2" key="1">
    <citation type="submission" date="2013-08" db="EMBL/GenBank/DDBJ databases">
        <title>draft genome of Halomonas huanghegensis, strain BJGMM-B45T.</title>
        <authorList>
            <person name="Miao C."/>
            <person name="Wan Y."/>
            <person name="Jin W."/>
        </authorList>
    </citation>
    <scope>NUCLEOTIDE SEQUENCE [LARGE SCALE GENOMIC DNA]</scope>
    <source>
        <strain evidence="1 2">BJGMM-B45</strain>
    </source>
</reference>
<dbReference type="RefSeq" id="WP_021818198.1">
    <property type="nucleotide sequence ID" value="NZ_AVBC01000019.1"/>
</dbReference>
<comment type="caution">
    <text evidence="1">The sequence shown here is derived from an EMBL/GenBank/DDBJ whole genome shotgun (WGS) entry which is preliminary data.</text>
</comment>
<gene>
    <name evidence="1" type="ORF">BJB45_10390</name>
</gene>
<dbReference type="EMBL" id="AVBC01000019">
    <property type="protein sequence ID" value="ERL52366.1"/>
    <property type="molecule type" value="Genomic_DNA"/>
</dbReference>
<protein>
    <recommendedName>
        <fullName evidence="3">Sulfotransferase</fullName>
    </recommendedName>
</protein>
<dbReference type="Proteomes" id="UP000019113">
    <property type="component" value="Unassembled WGS sequence"/>
</dbReference>
<evidence type="ECO:0000313" key="2">
    <source>
        <dbReference type="Proteomes" id="UP000019113"/>
    </source>
</evidence>
<dbReference type="STRING" id="1178482.AR456_16645"/>
<dbReference type="AlphaFoldDB" id="W1NB17"/>
<dbReference type="KEGG" id="hhu:AR456_16645"/>
<dbReference type="OrthoDB" id="9800698at2"/>
<dbReference type="eggNOG" id="ENOG502Z83U">
    <property type="taxonomic scope" value="Bacteria"/>
</dbReference>
<dbReference type="SUPFAM" id="SSF52540">
    <property type="entry name" value="P-loop containing nucleoside triphosphate hydrolases"/>
    <property type="match status" value="1"/>
</dbReference>
<proteinExistence type="predicted"/>
<sequence>MESDILKHSGRRTVHFRPNDNLAALIKELQAYLSPAQEKVNLSFKSPEKPIIGVIGCPRSGTTFLTQLLISSGAVSYPSNLMSRFAYAPYMGALIQQLLLNPDYDLGSEFSDLRSSSDFSSNVGKTTGALGISEFFHFWRRFTPNHDPGHIDESNLDRVDIEGMRKELASIEAVFGKPLMSKAMMLQYNIDFFAENFPEIKFIYIKRDPLYLMQSIKQARIKYYGDESVWWSVKPKEYDFLKDASPDHQVAGQVLFTHQAIMNKARNLSPDRFMAVDYEEVCAKPKQFLHQLSEQFEMPEFSENISQVEDAYTSGNSKRLPQADLDNLMACYDGLKLKYL</sequence>
<keyword evidence="2" id="KW-1185">Reference proteome</keyword>
<dbReference type="InterPro" id="IPR052736">
    <property type="entry name" value="Stf3_sulfotransferase"/>
</dbReference>
<evidence type="ECO:0000313" key="1">
    <source>
        <dbReference type="EMBL" id="ERL52366.1"/>
    </source>
</evidence>
<dbReference type="InterPro" id="IPR027417">
    <property type="entry name" value="P-loop_NTPase"/>
</dbReference>
<dbReference type="Gene3D" id="3.40.50.300">
    <property type="entry name" value="P-loop containing nucleotide triphosphate hydrolases"/>
    <property type="match status" value="1"/>
</dbReference>
<accession>W1NB17</accession>
<dbReference type="PANTHER" id="PTHR36451:SF1">
    <property type="entry name" value="OMEGA-HYDROXY-BETA-DIHYDROMENAQUINONE-9 SULFOTRANSFERASE STF3"/>
    <property type="match status" value="1"/>
</dbReference>
<dbReference type="Pfam" id="PF13469">
    <property type="entry name" value="Sulfotransfer_3"/>
    <property type="match status" value="1"/>
</dbReference>
<evidence type="ECO:0008006" key="3">
    <source>
        <dbReference type="Google" id="ProtNLM"/>
    </source>
</evidence>
<dbReference type="PANTHER" id="PTHR36451">
    <property type="entry name" value="PAPS-DEPENDENT SULFOTRANSFERASE STF3"/>
    <property type="match status" value="1"/>
</dbReference>
<organism evidence="1 2">
    <name type="scientific">Halomonas huangheensis</name>
    <dbReference type="NCBI Taxonomy" id="1178482"/>
    <lineage>
        <taxon>Bacteria</taxon>
        <taxon>Pseudomonadati</taxon>
        <taxon>Pseudomonadota</taxon>
        <taxon>Gammaproteobacteria</taxon>
        <taxon>Oceanospirillales</taxon>
        <taxon>Halomonadaceae</taxon>
        <taxon>Halomonas</taxon>
    </lineage>
</organism>
<name>W1NB17_9GAMM</name>
<dbReference type="PATRIC" id="fig|1178482.3.peg.1240"/>